<accession>A0A521CXA9</accession>
<dbReference type="AlphaFoldDB" id="A0A521CXA9"/>
<dbReference type="Proteomes" id="UP000319014">
    <property type="component" value="Unassembled WGS sequence"/>
</dbReference>
<gene>
    <name evidence="2" type="ORF">SAMN06265221_105246</name>
</gene>
<feature type="compositionally biased region" description="Basic residues" evidence="1">
    <location>
        <begin position="107"/>
        <end position="118"/>
    </location>
</feature>
<name>A0A521CXA9_9RHOB</name>
<reference evidence="2 3" key="1">
    <citation type="submission" date="2017-05" db="EMBL/GenBank/DDBJ databases">
        <authorList>
            <person name="Varghese N."/>
            <person name="Submissions S."/>
        </authorList>
    </citation>
    <scope>NUCLEOTIDE SEQUENCE [LARGE SCALE GENOMIC DNA]</scope>
    <source>
        <strain evidence="2 3">DSM 100094</strain>
    </source>
</reference>
<organism evidence="2 3">
    <name type="scientific">Paracoccus laeviglucosivorans</name>
    <dbReference type="NCBI Taxonomy" id="1197861"/>
    <lineage>
        <taxon>Bacteria</taxon>
        <taxon>Pseudomonadati</taxon>
        <taxon>Pseudomonadota</taxon>
        <taxon>Alphaproteobacteria</taxon>
        <taxon>Rhodobacterales</taxon>
        <taxon>Paracoccaceae</taxon>
        <taxon>Paracoccus</taxon>
    </lineage>
</organism>
<evidence type="ECO:0008006" key="4">
    <source>
        <dbReference type="Google" id="ProtNLM"/>
    </source>
</evidence>
<sequence>MANVRGDVTLKARGKTYRLWLGMSVLAELQAEHGDDFLERMEPPKDAAANWMPPLTIVRDTFIAALQRYHADEADRWLVDDIMAENGDAFEALMNGSGPDADAAHAGKPKARKAAARR</sequence>
<proteinExistence type="predicted"/>
<evidence type="ECO:0000313" key="3">
    <source>
        <dbReference type="Proteomes" id="UP000319014"/>
    </source>
</evidence>
<dbReference type="OrthoDB" id="7775905at2"/>
<evidence type="ECO:0000256" key="1">
    <source>
        <dbReference type="SAM" id="MobiDB-lite"/>
    </source>
</evidence>
<keyword evidence="3" id="KW-1185">Reference proteome</keyword>
<protein>
    <recommendedName>
        <fullName evidence="4">Phage tail assembly chaperone protein, TAC</fullName>
    </recommendedName>
</protein>
<feature type="region of interest" description="Disordered" evidence="1">
    <location>
        <begin position="94"/>
        <end position="118"/>
    </location>
</feature>
<dbReference type="RefSeq" id="WP_142662782.1">
    <property type="nucleotide sequence ID" value="NZ_FXTK01000005.1"/>
</dbReference>
<dbReference type="EMBL" id="FXTK01000005">
    <property type="protein sequence ID" value="SMO64083.1"/>
    <property type="molecule type" value="Genomic_DNA"/>
</dbReference>
<evidence type="ECO:0000313" key="2">
    <source>
        <dbReference type="EMBL" id="SMO64083.1"/>
    </source>
</evidence>